<dbReference type="Proteomes" id="UP000024635">
    <property type="component" value="Unassembled WGS sequence"/>
</dbReference>
<dbReference type="EMBL" id="JARK01001637">
    <property type="protein sequence ID" value="EYB85267.1"/>
    <property type="molecule type" value="Genomic_DNA"/>
</dbReference>
<name>A0A016S4H9_9BILA</name>
<keyword evidence="2" id="KW-1185">Reference proteome</keyword>
<proteinExistence type="predicted"/>
<reference evidence="2" key="1">
    <citation type="journal article" date="2015" name="Nat. Genet.">
        <title>The genome and transcriptome of the zoonotic hookworm Ancylostoma ceylanicum identify infection-specific gene families.</title>
        <authorList>
            <person name="Schwarz E.M."/>
            <person name="Hu Y."/>
            <person name="Antoshechkin I."/>
            <person name="Miller M.M."/>
            <person name="Sternberg P.W."/>
            <person name="Aroian R.V."/>
        </authorList>
    </citation>
    <scope>NUCLEOTIDE SEQUENCE</scope>
    <source>
        <strain evidence="2">HY135</strain>
    </source>
</reference>
<comment type="caution">
    <text evidence="1">The sequence shown here is derived from an EMBL/GenBank/DDBJ whole genome shotgun (WGS) entry which is preliminary data.</text>
</comment>
<protein>
    <submittedName>
        <fullName evidence="1">Uncharacterized protein</fullName>
    </submittedName>
</protein>
<accession>A0A016S4H9</accession>
<evidence type="ECO:0000313" key="2">
    <source>
        <dbReference type="Proteomes" id="UP000024635"/>
    </source>
</evidence>
<evidence type="ECO:0000313" key="1">
    <source>
        <dbReference type="EMBL" id="EYB85267.1"/>
    </source>
</evidence>
<sequence length="80" mass="8855">MDDPSSSENGHCRSYFIELVDKAQSNDDIADLITLFETLNGEELENALPSLCFLAEKCPSCLRENMLDLAHCILTGTMNS</sequence>
<dbReference type="AlphaFoldDB" id="A0A016S4H9"/>
<organism evidence="1 2">
    <name type="scientific">Ancylostoma ceylanicum</name>
    <dbReference type="NCBI Taxonomy" id="53326"/>
    <lineage>
        <taxon>Eukaryota</taxon>
        <taxon>Metazoa</taxon>
        <taxon>Ecdysozoa</taxon>
        <taxon>Nematoda</taxon>
        <taxon>Chromadorea</taxon>
        <taxon>Rhabditida</taxon>
        <taxon>Rhabditina</taxon>
        <taxon>Rhabditomorpha</taxon>
        <taxon>Strongyloidea</taxon>
        <taxon>Ancylostomatidae</taxon>
        <taxon>Ancylostomatinae</taxon>
        <taxon>Ancylostoma</taxon>
    </lineage>
</organism>
<gene>
    <name evidence="1" type="primary">Acey_s0301.g1821</name>
    <name evidence="1" type="ORF">Y032_0301g1821</name>
</gene>
<dbReference type="OrthoDB" id="10358063at2759"/>